<sequence length="261" mass="28268">MTLIRHELKQAWKALLIWTLSIGAFIVICLFMYPEMKSQMNSISSIFSSMGMFSSAFGLDTLDFGSLKGFYGIECGNILGIGGALFAALIGIAALAIEEKNGTAEFLLTHPLRRTEIITAKLIAVLIQILILNVAVWLMAVGSIAVIGEPVPWKEVTLLHTAYFLLQVELACVCFGISAFLWKGGIGIGLGLAIALYFMNIIGNLTSKADVLKYITPFGYADGSEIFNKGALDGCKLLIGLAVSVIGVALAYWKYNKKDIR</sequence>
<dbReference type="Proteomes" id="UP000682782">
    <property type="component" value="Chromosome"/>
</dbReference>
<keyword evidence="2" id="KW-1185">Reference proteome</keyword>
<gene>
    <name evidence="1" type="ORF">JYE49_13425</name>
</gene>
<protein>
    <submittedName>
        <fullName evidence="1">ABC transporter permease subunit</fullName>
    </submittedName>
</protein>
<evidence type="ECO:0000313" key="2">
    <source>
        <dbReference type="Proteomes" id="UP000682782"/>
    </source>
</evidence>
<reference evidence="1" key="1">
    <citation type="submission" date="2021-01" db="EMBL/GenBank/DDBJ databases">
        <title>Complete genome sequence of Clostridiales bacterium R-7.</title>
        <authorList>
            <person name="Mahoney-Kurpe S.C."/>
            <person name="Palevich N."/>
            <person name="Koike S."/>
            <person name="Moon C.D."/>
            <person name="Attwood G.T."/>
        </authorList>
    </citation>
    <scope>NUCLEOTIDE SEQUENCE</scope>
    <source>
        <strain evidence="1">R-7</strain>
    </source>
</reference>
<proteinExistence type="predicted"/>
<organism evidence="1 2">
    <name type="scientific">Aristaeella hokkaidonensis</name>
    <dbReference type="NCBI Taxonomy" id="3046382"/>
    <lineage>
        <taxon>Bacteria</taxon>
        <taxon>Bacillati</taxon>
        <taxon>Bacillota</taxon>
        <taxon>Clostridia</taxon>
        <taxon>Eubacteriales</taxon>
        <taxon>Aristaeellaceae</taxon>
        <taxon>Aristaeella</taxon>
    </lineage>
</organism>
<dbReference type="EMBL" id="CP068393">
    <property type="protein sequence ID" value="QUC66828.1"/>
    <property type="molecule type" value="Genomic_DNA"/>
</dbReference>
<accession>A0AC61N6R5</accession>
<evidence type="ECO:0000313" key="1">
    <source>
        <dbReference type="EMBL" id="QUC66828.1"/>
    </source>
</evidence>
<name>A0AC61N6R5_9FIRM</name>